<sequence>MSAWAAHLEHRWFAVALAAKIGRKPVRAMLLDRPIVLARLNGQRVAGFQDRCPHRHAPLSQGRVIDGTLQCPYHGWRFDERGKLQELPGAPPGTCMPGVHARAISVVEYDGLIWVRYAKEGDEDIPARVRALAPGDRKFLWQTTWHAHIVDALENVLDPLHTHFVHTGLVRRKAARQSMQVSLHADSEGFVVDYVGQSTQSGLLYRLFESPRESERACFSAPGTAQLNYHYRNGSRACISLHFSPETTDRTRLTGMLHLEGRRVPAWMVSAFVWPFIRKVAQQDQRMLAMQISNSRIFPDRKDVITRFDVVRKHLLSAWSSPEDAAAYPLGDCETTLML</sequence>
<dbReference type="SUPFAM" id="SSF50022">
    <property type="entry name" value="ISP domain"/>
    <property type="match status" value="1"/>
</dbReference>
<dbReference type="Gene3D" id="2.102.10.10">
    <property type="entry name" value="Rieske [2Fe-2S] iron-sulphur domain"/>
    <property type="match status" value="1"/>
</dbReference>
<dbReference type="InterPro" id="IPR036922">
    <property type="entry name" value="Rieske_2Fe-2S_sf"/>
</dbReference>
<dbReference type="Gene3D" id="3.90.380.10">
    <property type="entry name" value="Naphthalene 1,2-dioxygenase Alpha Subunit, Chain A, domain 1"/>
    <property type="match status" value="1"/>
</dbReference>
<keyword evidence="3" id="KW-0560">Oxidoreductase</keyword>
<keyword evidence="1" id="KW-0001">2Fe-2S</keyword>
<dbReference type="PANTHER" id="PTHR21266:SF60">
    <property type="entry name" value="3-KETOSTEROID-9-ALPHA-MONOOXYGENASE, OXYGENASE COMPONENT"/>
    <property type="match status" value="1"/>
</dbReference>
<dbReference type="Pfam" id="PF19112">
    <property type="entry name" value="VanA_C"/>
    <property type="match status" value="1"/>
</dbReference>
<evidence type="ECO:0000256" key="2">
    <source>
        <dbReference type="ARBA" id="ARBA00022723"/>
    </source>
</evidence>
<dbReference type="PROSITE" id="PS51296">
    <property type="entry name" value="RIESKE"/>
    <property type="match status" value="1"/>
</dbReference>
<keyword evidence="2" id="KW-0479">Metal-binding</keyword>
<proteinExistence type="predicted"/>
<accession>A0ABQ1FM48</accession>
<dbReference type="Proteomes" id="UP000620046">
    <property type="component" value="Unassembled WGS sequence"/>
</dbReference>
<dbReference type="InterPro" id="IPR044043">
    <property type="entry name" value="VanA_C_cat"/>
</dbReference>
<comment type="caution">
    <text evidence="7">The sequence shown here is derived from an EMBL/GenBank/DDBJ whole genome shotgun (WGS) entry which is preliminary data.</text>
</comment>
<dbReference type="PANTHER" id="PTHR21266">
    <property type="entry name" value="IRON-SULFUR DOMAIN CONTAINING PROTEIN"/>
    <property type="match status" value="1"/>
</dbReference>
<dbReference type="Pfam" id="PF00355">
    <property type="entry name" value="Rieske"/>
    <property type="match status" value="1"/>
</dbReference>
<dbReference type="SUPFAM" id="SSF55961">
    <property type="entry name" value="Bet v1-like"/>
    <property type="match status" value="1"/>
</dbReference>
<dbReference type="InterPro" id="IPR017941">
    <property type="entry name" value="Rieske_2Fe-2S"/>
</dbReference>
<dbReference type="RefSeq" id="WP_188792966.1">
    <property type="nucleotide sequence ID" value="NZ_BMJA01000001.1"/>
</dbReference>
<keyword evidence="8" id="KW-1185">Reference proteome</keyword>
<gene>
    <name evidence="7" type="ORF">GCM10010981_08050</name>
</gene>
<evidence type="ECO:0000256" key="5">
    <source>
        <dbReference type="ARBA" id="ARBA00023014"/>
    </source>
</evidence>
<organism evidence="7 8">
    <name type="scientific">Dyella nitratireducens</name>
    <dbReference type="NCBI Taxonomy" id="1849580"/>
    <lineage>
        <taxon>Bacteria</taxon>
        <taxon>Pseudomonadati</taxon>
        <taxon>Pseudomonadota</taxon>
        <taxon>Gammaproteobacteria</taxon>
        <taxon>Lysobacterales</taxon>
        <taxon>Rhodanobacteraceae</taxon>
        <taxon>Dyella</taxon>
    </lineage>
</organism>
<dbReference type="InterPro" id="IPR050584">
    <property type="entry name" value="Cholesterol_7-desaturase"/>
</dbReference>
<evidence type="ECO:0000256" key="4">
    <source>
        <dbReference type="ARBA" id="ARBA00023004"/>
    </source>
</evidence>
<dbReference type="EMBL" id="BMJA01000001">
    <property type="protein sequence ID" value="GGA22247.1"/>
    <property type="molecule type" value="Genomic_DNA"/>
</dbReference>
<feature type="domain" description="Rieske" evidence="6">
    <location>
        <begin position="12"/>
        <end position="115"/>
    </location>
</feature>
<evidence type="ECO:0000313" key="7">
    <source>
        <dbReference type="EMBL" id="GGA22247.1"/>
    </source>
</evidence>
<evidence type="ECO:0000259" key="6">
    <source>
        <dbReference type="PROSITE" id="PS51296"/>
    </source>
</evidence>
<reference evidence="8" key="1">
    <citation type="journal article" date="2019" name="Int. J. Syst. Evol. Microbiol.">
        <title>The Global Catalogue of Microorganisms (GCM) 10K type strain sequencing project: providing services to taxonomists for standard genome sequencing and annotation.</title>
        <authorList>
            <consortium name="The Broad Institute Genomics Platform"/>
            <consortium name="The Broad Institute Genome Sequencing Center for Infectious Disease"/>
            <person name="Wu L."/>
            <person name="Ma J."/>
        </authorList>
    </citation>
    <scope>NUCLEOTIDE SEQUENCE [LARGE SCALE GENOMIC DNA]</scope>
    <source>
        <strain evidence="8">CGMCC 1.15439</strain>
    </source>
</reference>
<evidence type="ECO:0000256" key="1">
    <source>
        <dbReference type="ARBA" id="ARBA00022714"/>
    </source>
</evidence>
<keyword evidence="4" id="KW-0408">Iron</keyword>
<evidence type="ECO:0000313" key="8">
    <source>
        <dbReference type="Proteomes" id="UP000620046"/>
    </source>
</evidence>
<protein>
    <recommendedName>
        <fullName evidence="6">Rieske domain-containing protein</fullName>
    </recommendedName>
</protein>
<evidence type="ECO:0000256" key="3">
    <source>
        <dbReference type="ARBA" id="ARBA00023002"/>
    </source>
</evidence>
<keyword evidence="5" id="KW-0411">Iron-sulfur</keyword>
<name>A0ABQ1FM48_9GAMM</name>